<organism evidence="4 5">
    <name type="scientific">Tilletiopsis washingtonensis</name>
    <dbReference type="NCBI Taxonomy" id="58919"/>
    <lineage>
        <taxon>Eukaryota</taxon>
        <taxon>Fungi</taxon>
        <taxon>Dikarya</taxon>
        <taxon>Basidiomycota</taxon>
        <taxon>Ustilaginomycotina</taxon>
        <taxon>Exobasidiomycetes</taxon>
        <taxon>Entylomatales</taxon>
        <taxon>Entylomatales incertae sedis</taxon>
        <taxon>Tilletiopsis</taxon>
    </lineage>
</organism>
<evidence type="ECO:0000313" key="5">
    <source>
        <dbReference type="Proteomes" id="UP000245946"/>
    </source>
</evidence>
<feature type="signal peptide" evidence="2">
    <location>
        <begin position="1"/>
        <end position="37"/>
    </location>
</feature>
<dbReference type="RefSeq" id="XP_025601647.1">
    <property type="nucleotide sequence ID" value="XM_025741358.1"/>
</dbReference>
<evidence type="ECO:0000256" key="1">
    <source>
        <dbReference type="ARBA" id="ARBA00022737"/>
    </source>
</evidence>
<evidence type="ECO:0000313" key="4">
    <source>
        <dbReference type="EMBL" id="PWO01369.1"/>
    </source>
</evidence>
<reference evidence="4 5" key="1">
    <citation type="journal article" date="2018" name="Mol. Biol. Evol.">
        <title>Broad Genomic Sampling Reveals a Smut Pathogenic Ancestry of the Fungal Clade Ustilaginomycotina.</title>
        <authorList>
            <person name="Kijpornyongpan T."/>
            <person name="Mondo S.J."/>
            <person name="Barry K."/>
            <person name="Sandor L."/>
            <person name="Lee J."/>
            <person name="Lipzen A."/>
            <person name="Pangilinan J."/>
            <person name="LaButti K."/>
            <person name="Hainaut M."/>
            <person name="Henrissat B."/>
            <person name="Grigoriev I.V."/>
            <person name="Spatafora J.W."/>
            <person name="Aime M.C."/>
        </authorList>
    </citation>
    <scope>NUCLEOTIDE SEQUENCE [LARGE SCALE GENOMIC DNA]</scope>
    <source>
        <strain evidence="4 5">MCA 4186</strain>
    </source>
</reference>
<dbReference type="InterPro" id="IPR002889">
    <property type="entry name" value="WSC_carb-bd"/>
</dbReference>
<dbReference type="AlphaFoldDB" id="A0A316ZJQ9"/>
<feature type="chain" id="PRO_5016340288" evidence="2">
    <location>
        <begin position="38"/>
        <end position="392"/>
    </location>
</feature>
<dbReference type="GeneID" id="37268902"/>
<dbReference type="STRING" id="58919.A0A316ZJQ9"/>
<keyword evidence="1" id="KW-0677">Repeat</keyword>
<dbReference type="OrthoDB" id="5985073at2759"/>
<sequence length="392" mass="41214">MPTRHRTSLFSLKTHLTMRFALSTAVVAAVYANSALAAPLDEHSAGLMARQSGPSSQFLPSSAALRSSWTLQGCAPDRYPDGRAIMQWYKEVGTIDECLQYCDSVGAAYCGAEYGYQCFGGNALATGINVPASQLTTSNDGGCSTPARSSSAQRFGGPNALQVYKSNSRPVATSPSPVGNSTFQGCFSDNTNARLLPQNNYGRTANTIESCIATCTNQGYDLAGLEYRSECHCGDSTKVNIASAQAAASDCQATCTGNAGQICGGAGRLSIYKRPASAGPAPVDSSKNPTPITVGGSKYVYQGCFKDRSDQQGRALSNYYGLSANDNVKCVTNCKNAGFKYAATEFGTECRCGNTLRYNVQQGAVCDKACPGNSTQVCGGNNYSMSLYMLTA</sequence>
<keyword evidence="5" id="KW-1185">Reference proteome</keyword>
<gene>
    <name evidence="4" type="ORF">FA09DRAFT_327302</name>
</gene>
<evidence type="ECO:0000256" key="2">
    <source>
        <dbReference type="SAM" id="SignalP"/>
    </source>
</evidence>
<feature type="domain" description="WSC" evidence="3">
    <location>
        <begin position="180"/>
        <end position="275"/>
    </location>
</feature>
<keyword evidence="2" id="KW-0732">Signal</keyword>
<dbReference type="PANTHER" id="PTHR45964:SF5">
    <property type="entry name" value="WSCD FAMILY MEMBER CG9164"/>
    <property type="match status" value="1"/>
</dbReference>
<dbReference type="PROSITE" id="PS51212">
    <property type="entry name" value="WSC"/>
    <property type="match status" value="2"/>
</dbReference>
<feature type="domain" description="WSC" evidence="3">
    <location>
        <begin position="298"/>
        <end position="391"/>
    </location>
</feature>
<evidence type="ECO:0000259" key="3">
    <source>
        <dbReference type="PROSITE" id="PS51212"/>
    </source>
</evidence>
<name>A0A316ZJQ9_9BASI</name>
<dbReference type="EMBL" id="KZ819283">
    <property type="protein sequence ID" value="PWO01369.1"/>
    <property type="molecule type" value="Genomic_DNA"/>
</dbReference>
<dbReference type="Proteomes" id="UP000245946">
    <property type="component" value="Unassembled WGS sequence"/>
</dbReference>
<dbReference type="Pfam" id="PF01822">
    <property type="entry name" value="WSC"/>
    <property type="match status" value="2"/>
</dbReference>
<proteinExistence type="predicted"/>
<dbReference type="SMART" id="SM00321">
    <property type="entry name" value="WSC"/>
    <property type="match status" value="2"/>
</dbReference>
<accession>A0A316ZJQ9</accession>
<dbReference type="InterPro" id="IPR051589">
    <property type="entry name" value="Sialate-O-sulfotransferase"/>
</dbReference>
<dbReference type="PANTHER" id="PTHR45964">
    <property type="entry name" value="WSCD FAMILY MEMBER CG9164"/>
    <property type="match status" value="1"/>
</dbReference>
<protein>
    <submittedName>
        <fullName evidence="4">WSC-domain-containing protein</fullName>
    </submittedName>
</protein>